<dbReference type="EMBL" id="EQ976759">
    <property type="protein sequence ID" value="EEF26665.1"/>
    <property type="molecule type" value="Genomic_DNA"/>
</dbReference>
<evidence type="ECO:0000313" key="1">
    <source>
        <dbReference type="EMBL" id="EEF26665.1"/>
    </source>
</evidence>
<accession>B9TBU8</accession>
<protein>
    <submittedName>
        <fullName evidence="1">Uncharacterized protein</fullName>
    </submittedName>
</protein>
<keyword evidence="2" id="KW-1185">Reference proteome</keyword>
<dbReference type="AlphaFoldDB" id="B9TBU8"/>
<name>B9TBU8_RICCO</name>
<sequence>MVNQRRRFGQAPRTGAQIEVDHRPDLQPQPCDQVHQGRHARSLIGGKMQLLVQADDQVHIGPLALHLDRQGVMQTRHLLQSHRIDMAGGMFDGQALQRQSDLQQFTKLALGHERHPHGAVGQDFQRALGGQLAHCFAHRHRTGAQCIGQALERELLTGPHLPRLDQLAQVLIHPLGQRGVLDLAHGGKVGDEGRVHGDV</sequence>
<proteinExistence type="predicted"/>
<dbReference type="Proteomes" id="UP000008311">
    <property type="component" value="Unassembled WGS sequence"/>
</dbReference>
<organism evidence="1 2">
    <name type="scientific">Ricinus communis</name>
    <name type="common">Castor bean</name>
    <dbReference type="NCBI Taxonomy" id="3988"/>
    <lineage>
        <taxon>Eukaryota</taxon>
        <taxon>Viridiplantae</taxon>
        <taxon>Streptophyta</taxon>
        <taxon>Embryophyta</taxon>
        <taxon>Tracheophyta</taxon>
        <taxon>Spermatophyta</taxon>
        <taxon>Magnoliopsida</taxon>
        <taxon>eudicotyledons</taxon>
        <taxon>Gunneridae</taxon>
        <taxon>Pentapetalae</taxon>
        <taxon>rosids</taxon>
        <taxon>fabids</taxon>
        <taxon>Malpighiales</taxon>
        <taxon>Euphorbiaceae</taxon>
        <taxon>Acalyphoideae</taxon>
        <taxon>Acalypheae</taxon>
        <taxon>Ricinus</taxon>
    </lineage>
</organism>
<gene>
    <name evidence="1" type="ORF">RCOM_0049660</name>
</gene>
<evidence type="ECO:0000313" key="2">
    <source>
        <dbReference type="Proteomes" id="UP000008311"/>
    </source>
</evidence>
<reference evidence="2" key="1">
    <citation type="journal article" date="2010" name="Nat. Biotechnol.">
        <title>Draft genome sequence of the oilseed species Ricinus communis.</title>
        <authorList>
            <person name="Chan A.P."/>
            <person name="Crabtree J."/>
            <person name="Zhao Q."/>
            <person name="Lorenzi H."/>
            <person name="Orvis J."/>
            <person name="Puiu D."/>
            <person name="Melake-Berhan A."/>
            <person name="Jones K.M."/>
            <person name="Redman J."/>
            <person name="Chen G."/>
            <person name="Cahoon E.B."/>
            <person name="Gedil M."/>
            <person name="Stanke M."/>
            <person name="Haas B.J."/>
            <person name="Wortman J.R."/>
            <person name="Fraser-Liggett C.M."/>
            <person name="Ravel J."/>
            <person name="Rabinowicz P.D."/>
        </authorList>
    </citation>
    <scope>NUCLEOTIDE SEQUENCE [LARGE SCALE GENOMIC DNA]</scope>
    <source>
        <strain evidence="2">cv. Hale</strain>
    </source>
</reference>
<dbReference type="InParanoid" id="B9TBU8"/>